<keyword evidence="2" id="KW-0677">Repeat</keyword>
<gene>
    <name evidence="4" type="ORF">EB796_012694</name>
</gene>
<dbReference type="InterPro" id="IPR003591">
    <property type="entry name" value="Leu-rich_rpt_typical-subtyp"/>
</dbReference>
<proteinExistence type="predicted"/>
<dbReference type="OrthoDB" id="2021138at2759"/>
<dbReference type="Gene3D" id="3.80.10.10">
    <property type="entry name" value="Ribonuclease Inhibitor"/>
    <property type="match status" value="1"/>
</dbReference>
<dbReference type="Proteomes" id="UP000593567">
    <property type="component" value="Unassembled WGS sequence"/>
</dbReference>
<dbReference type="InterPro" id="IPR050715">
    <property type="entry name" value="LRR-SigEffector_domain"/>
</dbReference>
<dbReference type="PROSITE" id="PS51450">
    <property type="entry name" value="LRR"/>
    <property type="match status" value="1"/>
</dbReference>
<dbReference type="SMART" id="SM00369">
    <property type="entry name" value="LRR_TYP"/>
    <property type="match status" value="3"/>
</dbReference>
<reference evidence="4" key="1">
    <citation type="submission" date="2020-06" db="EMBL/GenBank/DDBJ databases">
        <title>Draft genome of Bugula neritina, a colonial animal packing powerful symbionts and potential medicines.</title>
        <authorList>
            <person name="Rayko M."/>
        </authorList>
    </citation>
    <scope>NUCLEOTIDE SEQUENCE [LARGE SCALE GENOMIC DNA]</scope>
    <source>
        <strain evidence="4">Kwan_BN1</strain>
    </source>
</reference>
<dbReference type="PANTHER" id="PTHR45752:SF21">
    <property type="entry name" value="LEUCINE-RICH REPEAT-CONTAINING PROTEIN 63"/>
    <property type="match status" value="1"/>
</dbReference>
<evidence type="ECO:0000256" key="1">
    <source>
        <dbReference type="ARBA" id="ARBA00022614"/>
    </source>
</evidence>
<dbReference type="InterPro" id="IPR032675">
    <property type="entry name" value="LRR_dom_sf"/>
</dbReference>
<feature type="region of interest" description="Disordered" evidence="3">
    <location>
        <begin position="271"/>
        <end position="299"/>
    </location>
</feature>
<accession>A0A7J7JSY1</accession>
<dbReference type="AlphaFoldDB" id="A0A7J7JSY1"/>
<feature type="compositionally biased region" description="Basic and acidic residues" evidence="3">
    <location>
        <begin position="194"/>
        <end position="208"/>
    </location>
</feature>
<sequence>MSSHSSQETNKAPSYIEQEALERKIRLGMANDHIYNLISSCGMSGTNSLDLSKKNLSSIPSELLSLSHLENLYLQGNQLTMLPEDFFQKLPCLKWLDLRNNELLALPSAYIGSHQCLTHLLIQGNNIQSLPLELGQVTSLQGLNVAGNPLKFPSEEIISQGVAVILKYLRTMLFSKSNGNFEPDLNGKNGLEYKNGDEENHSGSEEERAVLRTVKQGRRVVSQNIADRPQSAKSDSSEIFGKTVSLHRQTSYQELKKDKLEKLKKAGAYGKLSRHASLPPTNSKRMSEVNVYPEPPSSDLIDRKVKERQHQAILREKNEKIDAILQRRRDEDKLKKFREDAKTLQRQKDYEKYMNGGVLDYAEPGKQAPFDISPEDLKMMSNEERIKKGVKEQHERIRKVLSPQALKLMEQEKQAREKELKDKIRDHTEGMKTRRKKAKGNPQEEMQAALKELEIAKRLQQELDRRRRNLDYRFTAYNPPG</sequence>
<protein>
    <recommendedName>
        <fullName evidence="6">Leucine-rich repeat-containing protein 27</fullName>
    </recommendedName>
</protein>
<evidence type="ECO:0000313" key="4">
    <source>
        <dbReference type="EMBL" id="KAF6029005.1"/>
    </source>
</evidence>
<feature type="region of interest" description="Disordered" evidence="3">
    <location>
        <begin position="416"/>
        <end position="445"/>
    </location>
</feature>
<name>A0A7J7JSY1_BUGNE</name>
<evidence type="ECO:0000256" key="3">
    <source>
        <dbReference type="SAM" id="MobiDB-lite"/>
    </source>
</evidence>
<dbReference type="InterPro" id="IPR001611">
    <property type="entry name" value="Leu-rich_rpt"/>
</dbReference>
<comment type="caution">
    <text evidence="4">The sequence shown here is derived from an EMBL/GenBank/DDBJ whole genome shotgun (WGS) entry which is preliminary data.</text>
</comment>
<dbReference type="PANTHER" id="PTHR45752">
    <property type="entry name" value="LEUCINE-RICH REPEAT-CONTAINING"/>
    <property type="match status" value="1"/>
</dbReference>
<dbReference type="EMBL" id="VXIV02001869">
    <property type="protein sequence ID" value="KAF6029005.1"/>
    <property type="molecule type" value="Genomic_DNA"/>
</dbReference>
<evidence type="ECO:0008006" key="6">
    <source>
        <dbReference type="Google" id="ProtNLM"/>
    </source>
</evidence>
<keyword evidence="5" id="KW-1185">Reference proteome</keyword>
<evidence type="ECO:0000313" key="5">
    <source>
        <dbReference type="Proteomes" id="UP000593567"/>
    </source>
</evidence>
<organism evidence="4 5">
    <name type="scientific">Bugula neritina</name>
    <name type="common">Brown bryozoan</name>
    <name type="synonym">Sertularia neritina</name>
    <dbReference type="NCBI Taxonomy" id="10212"/>
    <lineage>
        <taxon>Eukaryota</taxon>
        <taxon>Metazoa</taxon>
        <taxon>Spiralia</taxon>
        <taxon>Lophotrochozoa</taxon>
        <taxon>Bryozoa</taxon>
        <taxon>Gymnolaemata</taxon>
        <taxon>Cheilostomatida</taxon>
        <taxon>Flustrina</taxon>
        <taxon>Buguloidea</taxon>
        <taxon>Bugulidae</taxon>
        <taxon>Bugula</taxon>
    </lineage>
</organism>
<feature type="compositionally biased region" description="Basic and acidic residues" evidence="3">
    <location>
        <begin position="416"/>
        <end position="432"/>
    </location>
</feature>
<evidence type="ECO:0000256" key="2">
    <source>
        <dbReference type="ARBA" id="ARBA00022737"/>
    </source>
</evidence>
<dbReference type="Pfam" id="PF13855">
    <property type="entry name" value="LRR_8"/>
    <property type="match status" value="1"/>
</dbReference>
<keyword evidence="1" id="KW-0433">Leucine-rich repeat</keyword>
<dbReference type="SUPFAM" id="SSF52058">
    <property type="entry name" value="L domain-like"/>
    <property type="match status" value="1"/>
</dbReference>
<feature type="region of interest" description="Disordered" evidence="3">
    <location>
        <begin position="185"/>
        <end position="208"/>
    </location>
</feature>